<dbReference type="InterPro" id="IPR001647">
    <property type="entry name" value="HTH_TetR"/>
</dbReference>
<comment type="caution">
    <text evidence="7">The sequence shown here is derived from an EMBL/GenBank/DDBJ whole genome shotgun (WGS) entry which is preliminary data.</text>
</comment>
<keyword evidence="3" id="KW-0804">Transcription</keyword>
<dbReference type="SUPFAM" id="SSF48498">
    <property type="entry name" value="Tetracyclin repressor-like, C-terminal domain"/>
    <property type="match status" value="1"/>
</dbReference>
<dbReference type="Gene3D" id="1.10.10.60">
    <property type="entry name" value="Homeodomain-like"/>
    <property type="match status" value="1"/>
</dbReference>
<proteinExistence type="predicted"/>
<evidence type="ECO:0000313" key="7">
    <source>
        <dbReference type="EMBL" id="MBC3804025.1"/>
    </source>
</evidence>
<dbReference type="InterPro" id="IPR050109">
    <property type="entry name" value="HTH-type_TetR-like_transc_reg"/>
</dbReference>
<dbReference type="InterPro" id="IPR009057">
    <property type="entry name" value="Homeodomain-like_sf"/>
</dbReference>
<feature type="domain" description="HTH tetR-type" evidence="6">
    <location>
        <begin position="1"/>
        <end position="60"/>
    </location>
</feature>
<dbReference type="PRINTS" id="PR00455">
    <property type="entry name" value="HTHTETR"/>
</dbReference>
<feature type="transmembrane region" description="Helical" evidence="5">
    <location>
        <begin position="143"/>
        <end position="161"/>
    </location>
</feature>
<dbReference type="PANTHER" id="PTHR30055">
    <property type="entry name" value="HTH-TYPE TRANSCRIPTIONAL REGULATOR RUTR"/>
    <property type="match status" value="1"/>
</dbReference>
<dbReference type="PROSITE" id="PS50977">
    <property type="entry name" value="HTH_TETR_2"/>
    <property type="match status" value="1"/>
</dbReference>
<dbReference type="PANTHER" id="PTHR30055:SF238">
    <property type="entry name" value="MYCOFACTOCIN BIOSYNTHESIS TRANSCRIPTIONAL REGULATOR MFTR-RELATED"/>
    <property type="match status" value="1"/>
</dbReference>
<reference evidence="7 8" key="1">
    <citation type="journal article" date="2020" name="mSystems">
        <title>Defining Genomic and Predicted Metabolic Features of the Acetobacterium Genus.</title>
        <authorList>
            <person name="Ross D.E."/>
            <person name="Marshall C.W."/>
            <person name="Gulliver D."/>
            <person name="May H.D."/>
            <person name="Norman R.S."/>
        </authorList>
    </citation>
    <scope>NUCLEOTIDE SEQUENCE [LARGE SCALE GENOMIC DNA]</scope>
    <source>
        <strain evidence="7 8">DSM 8238</strain>
    </source>
</reference>
<evidence type="ECO:0000256" key="2">
    <source>
        <dbReference type="ARBA" id="ARBA00023125"/>
    </source>
</evidence>
<keyword evidence="5" id="KW-0472">Membrane</keyword>
<dbReference type="EMBL" id="WJBC01000006">
    <property type="protein sequence ID" value="MBC3804025.1"/>
    <property type="molecule type" value="Genomic_DNA"/>
</dbReference>
<dbReference type="InterPro" id="IPR036271">
    <property type="entry name" value="Tet_transcr_reg_TetR-rel_C_sf"/>
</dbReference>
<evidence type="ECO:0000256" key="3">
    <source>
        <dbReference type="ARBA" id="ARBA00023163"/>
    </source>
</evidence>
<name>A0ABR6WUG4_9FIRM</name>
<evidence type="ECO:0000256" key="5">
    <source>
        <dbReference type="SAM" id="Phobius"/>
    </source>
</evidence>
<organism evidence="7 8">
    <name type="scientific">Acetobacterium fimetarium</name>
    <dbReference type="NCBI Taxonomy" id="52691"/>
    <lineage>
        <taxon>Bacteria</taxon>
        <taxon>Bacillati</taxon>
        <taxon>Bacillota</taxon>
        <taxon>Clostridia</taxon>
        <taxon>Eubacteriales</taxon>
        <taxon>Eubacteriaceae</taxon>
        <taxon>Acetobacterium</taxon>
    </lineage>
</organism>
<keyword evidence="5" id="KW-1133">Transmembrane helix</keyword>
<keyword evidence="5" id="KW-0812">Transmembrane</keyword>
<dbReference type="Gene3D" id="1.10.357.10">
    <property type="entry name" value="Tetracycline Repressor, domain 2"/>
    <property type="match status" value="1"/>
</dbReference>
<protein>
    <submittedName>
        <fullName evidence="7">TetR family transcriptional regulator</fullName>
    </submittedName>
</protein>
<keyword evidence="1" id="KW-0805">Transcription regulation</keyword>
<gene>
    <name evidence="7" type="ORF">GH808_06190</name>
</gene>
<keyword evidence="2 4" id="KW-0238">DNA-binding</keyword>
<evidence type="ECO:0000256" key="1">
    <source>
        <dbReference type="ARBA" id="ARBA00023015"/>
    </source>
</evidence>
<dbReference type="RefSeq" id="WP_186841910.1">
    <property type="nucleotide sequence ID" value="NZ_WJBC01000006.1"/>
</dbReference>
<dbReference type="Pfam" id="PF00440">
    <property type="entry name" value="TetR_N"/>
    <property type="match status" value="1"/>
</dbReference>
<evidence type="ECO:0000256" key="4">
    <source>
        <dbReference type="PROSITE-ProRule" id="PRU00335"/>
    </source>
</evidence>
<keyword evidence="8" id="KW-1185">Reference proteome</keyword>
<dbReference type="SUPFAM" id="SSF46689">
    <property type="entry name" value="Homeodomain-like"/>
    <property type="match status" value="1"/>
</dbReference>
<evidence type="ECO:0000313" key="8">
    <source>
        <dbReference type="Proteomes" id="UP000603234"/>
    </source>
</evidence>
<accession>A0ABR6WUG4</accession>
<dbReference type="Proteomes" id="UP000603234">
    <property type="component" value="Unassembled WGS sequence"/>
</dbReference>
<evidence type="ECO:0000259" key="6">
    <source>
        <dbReference type="PROSITE" id="PS50977"/>
    </source>
</evidence>
<sequence>METKKKIMNSAFRLFAEKGNEFSLTEVANEVGIKKASIYAHFASKEILLYEVIDQEIYEYFFEIDEKRRDLKSTFEMILNYYRRSKTKRYFWKRLLLFPPAAFERTLIKKINMLTEQRYEIIRDLIQSDMENGYIRHQDPETVLYSFLAMIHGLVSITIIYESENLKINQDEIWENFWNGIK</sequence>
<feature type="DNA-binding region" description="H-T-H motif" evidence="4">
    <location>
        <begin position="23"/>
        <end position="42"/>
    </location>
</feature>